<evidence type="ECO:0008006" key="4">
    <source>
        <dbReference type="Google" id="ProtNLM"/>
    </source>
</evidence>
<proteinExistence type="predicted"/>
<name>A0A545AVN5_9ACTN</name>
<dbReference type="InterPro" id="IPR006764">
    <property type="entry name" value="SAM_dep_MeTrfase_SAV2177_type"/>
</dbReference>
<protein>
    <recommendedName>
        <fullName evidence="4">SAM-dependent methyltransferase</fullName>
    </recommendedName>
</protein>
<dbReference type="EMBL" id="VIRS01000005">
    <property type="protein sequence ID" value="TQS45402.1"/>
    <property type="molecule type" value="Genomic_DNA"/>
</dbReference>
<dbReference type="Pfam" id="PF04672">
    <property type="entry name" value="Methyltransf_19"/>
    <property type="match status" value="1"/>
</dbReference>
<dbReference type="Gene3D" id="3.40.50.150">
    <property type="entry name" value="Vaccinia Virus protein VP39"/>
    <property type="match status" value="1"/>
</dbReference>
<evidence type="ECO:0000313" key="3">
    <source>
        <dbReference type="Proteomes" id="UP000317982"/>
    </source>
</evidence>
<dbReference type="SUPFAM" id="SSF53335">
    <property type="entry name" value="S-adenosyl-L-methionine-dependent methyltransferases"/>
    <property type="match status" value="1"/>
</dbReference>
<dbReference type="PIRSF" id="PIRSF017393">
    <property type="entry name" value="MTase_SAV2177"/>
    <property type="match status" value="1"/>
</dbReference>
<feature type="region of interest" description="Disordered" evidence="1">
    <location>
        <begin position="198"/>
        <end position="219"/>
    </location>
</feature>
<dbReference type="CDD" id="cd02440">
    <property type="entry name" value="AdoMet_MTases"/>
    <property type="match status" value="1"/>
</dbReference>
<evidence type="ECO:0000256" key="1">
    <source>
        <dbReference type="SAM" id="MobiDB-lite"/>
    </source>
</evidence>
<comment type="caution">
    <text evidence="2">The sequence shown here is derived from an EMBL/GenBank/DDBJ whole genome shotgun (WGS) entry which is preliminary data.</text>
</comment>
<feature type="region of interest" description="Disordered" evidence="1">
    <location>
        <begin position="265"/>
        <end position="284"/>
    </location>
</feature>
<reference evidence="2 3" key="1">
    <citation type="submission" date="2019-07" db="EMBL/GenBank/DDBJ databases">
        <title>Cryptosporangium phraense sp. nov., isolated from plant litter.</title>
        <authorList>
            <person name="Suriyachadkun C."/>
        </authorList>
    </citation>
    <scope>NUCLEOTIDE SEQUENCE [LARGE SCALE GENOMIC DNA]</scope>
    <source>
        <strain evidence="2 3">A-T 5661</strain>
    </source>
</reference>
<organism evidence="2 3">
    <name type="scientific">Cryptosporangium phraense</name>
    <dbReference type="NCBI Taxonomy" id="2593070"/>
    <lineage>
        <taxon>Bacteria</taxon>
        <taxon>Bacillati</taxon>
        <taxon>Actinomycetota</taxon>
        <taxon>Actinomycetes</taxon>
        <taxon>Cryptosporangiales</taxon>
        <taxon>Cryptosporangiaceae</taxon>
        <taxon>Cryptosporangium</taxon>
    </lineage>
</organism>
<accession>A0A545AVN5</accession>
<dbReference type="AlphaFoldDB" id="A0A545AVN5"/>
<dbReference type="InParanoid" id="A0A545AVN5"/>
<dbReference type="Proteomes" id="UP000317982">
    <property type="component" value="Unassembled WGS sequence"/>
</dbReference>
<keyword evidence="3" id="KW-1185">Reference proteome</keyword>
<evidence type="ECO:0000313" key="2">
    <source>
        <dbReference type="EMBL" id="TQS45402.1"/>
    </source>
</evidence>
<dbReference type="InterPro" id="IPR029063">
    <property type="entry name" value="SAM-dependent_MTases_sf"/>
</dbReference>
<sequence length="284" mass="29348">MVMPETVLRASRPTTPVEVDSFRPNAARMYDYYLGGSNHLAADREAADALLDAVPLVAEAARQNRAFLGRVVEFALGRGITQFLDLGSGYSSPEAVALAGGPGVRVVAVDIDPRVVSQVQLDARVSGRGAQVGAVHADLGDAAGVLGHPVTRRLIDLDRPVAILCLAVLHFVPGPLDRVLGPLRRAVAPGSLLAVSHGAATPTSAGRTRSEGAARPAAPSPASISRLIYDCTLTPLTLRSAPDVRAALGDTELVEPGLVEIASWRAPESSSPGRSGLIGGVASL</sequence>
<gene>
    <name evidence="2" type="ORF">FL583_09990</name>
</gene>